<evidence type="ECO:0000313" key="1">
    <source>
        <dbReference type="EMBL" id="GAT25630.1"/>
    </source>
</evidence>
<comment type="caution">
    <text evidence="1">The sequence shown here is derived from an EMBL/GenBank/DDBJ whole genome shotgun (WGS) entry which is preliminary data.</text>
</comment>
<accession>A0A146FI14</accession>
<dbReference type="AlphaFoldDB" id="A0A146FI14"/>
<dbReference type="EMBL" id="BCWF01000020">
    <property type="protein sequence ID" value="GAT25630.1"/>
    <property type="molecule type" value="Genomic_DNA"/>
</dbReference>
<gene>
    <name evidence="1" type="ORF">RIB2604_02002070</name>
</gene>
<sequence length="96" mass="11391">MEAVADELRRYDYDIFLIKLIRLSRADRHPGVRLKHPEVVEYQVPGVTIPDVIVWVSEYPEVKNTRYVPPTYQQSDYAKQLLAYMDCPQYSIRQMD</sequence>
<evidence type="ECO:0000313" key="2">
    <source>
        <dbReference type="Proteomes" id="UP000075230"/>
    </source>
</evidence>
<protein>
    <submittedName>
        <fullName evidence="1">Uncharacterized protein</fullName>
    </submittedName>
</protein>
<proteinExistence type="predicted"/>
<dbReference type="Proteomes" id="UP000075230">
    <property type="component" value="Unassembled WGS sequence"/>
</dbReference>
<reference evidence="1 2" key="1">
    <citation type="journal article" date="2016" name="DNA Res.">
        <title>Genome sequence of Aspergillus luchuensis NBRC 4314.</title>
        <authorList>
            <person name="Yamada O."/>
            <person name="Machida M."/>
            <person name="Hosoyama A."/>
            <person name="Goto M."/>
            <person name="Takahashi T."/>
            <person name="Futagami T."/>
            <person name="Yamagata Y."/>
            <person name="Takeuchi M."/>
            <person name="Kobayashi T."/>
            <person name="Koike H."/>
            <person name="Abe K."/>
            <person name="Asai K."/>
            <person name="Arita M."/>
            <person name="Fujita N."/>
            <person name="Fukuda K."/>
            <person name="Higa K."/>
            <person name="Horikawa H."/>
            <person name="Ishikawa T."/>
            <person name="Jinno K."/>
            <person name="Kato Y."/>
            <person name="Kirimura K."/>
            <person name="Mizutani O."/>
            <person name="Nakasone K."/>
            <person name="Sano M."/>
            <person name="Shiraishi Y."/>
            <person name="Tsukahara M."/>
            <person name="Gomi K."/>
        </authorList>
    </citation>
    <scope>NUCLEOTIDE SEQUENCE [LARGE SCALE GENOMIC DNA]</scope>
    <source>
        <strain evidence="1 2">RIB 2604</strain>
    </source>
</reference>
<organism evidence="1 2">
    <name type="scientific">Aspergillus kawachii</name>
    <name type="common">White koji mold</name>
    <name type="synonym">Aspergillus awamori var. kawachi</name>
    <dbReference type="NCBI Taxonomy" id="1069201"/>
    <lineage>
        <taxon>Eukaryota</taxon>
        <taxon>Fungi</taxon>
        <taxon>Dikarya</taxon>
        <taxon>Ascomycota</taxon>
        <taxon>Pezizomycotina</taxon>
        <taxon>Eurotiomycetes</taxon>
        <taxon>Eurotiomycetidae</taxon>
        <taxon>Eurotiales</taxon>
        <taxon>Aspergillaceae</taxon>
        <taxon>Aspergillus</taxon>
        <taxon>Aspergillus subgen. Circumdati</taxon>
    </lineage>
</organism>
<reference evidence="2" key="2">
    <citation type="submission" date="2016-02" db="EMBL/GenBank/DDBJ databases">
        <title>Genome sequencing of Aspergillus luchuensis NBRC 4314.</title>
        <authorList>
            <person name="Yamada O."/>
        </authorList>
    </citation>
    <scope>NUCLEOTIDE SEQUENCE [LARGE SCALE GENOMIC DNA]</scope>
    <source>
        <strain evidence="2">RIB 2604</strain>
    </source>
</reference>
<name>A0A146FI14_ASPKA</name>